<sequence length="304" mass="35373">MLLGAMTWYHDKYFVKEPPQNLELKKHSFLNSLYRGTKTDCIEQLRVSKKTFFKLCRILQEKGKLVKIRNVPITQVVAMFLHILAHNLKYRVVQFSYCRSMQTISWQFKNVLRGKMKNSIGALDGIHIPVTVVAEDRPRYRNRKGDISTNVLGVCGQDLRFIYVLSGEMESRDVKNKSSGKRKLSSENTRSYFAWDLEMECVLVESHEEAKQFRFKVIPNWDDIVDLCTKDKATRLGVENALDTYDIMSKEATEDEVIHDNIPNFNGALRHKAIDWLTKNPIKFVITKALPLDEKEDYISSFMH</sequence>
<dbReference type="EnsemblPlants" id="KRH57947">
    <property type="protein sequence ID" value="KRH57947"/>
    <property type="gene ID" value="GLYMA_05G095200"/>
</dbReference>
<evidence type="ECO:0000313" key="3">
    <source>
        <dbReference type="EnsemblPlants" id="KRH57947"/>
    </source>
</evidence>
<dbReference type="EMBL" id="CM000838">
    <property type="protein sequence ID" value="KRH57947.1"/>
    <property type="molecule type" value="Genomic_DNA"/>
</dbReference>
<dbReference type="STRING" id="3847.A0A0R0JZU2"/>
<gene>
    <name evidence="2" type="ORF">GLYMA_05G095200</name>
</gene>
<dbReference type="InterPro" id="IPR045249">
    <property type="entry name" value="HARBI1-like"/>
</dbReference>
<dbReference type="Gramene" id="KRH57947">
    <property type="protein sequence ID" value="KRH57947"/>
    <property type="gene ID" value="GLYMA_05G095200"/>
</dbReference>
<reference evidence="2 3" key="1">
    <citation type="journal article" date="2010" name="Nature">
        <title>Genome sequence of the palaeopolyploid soybean.</title>
        <authorList>
            <person name="Schmutz J."/>
            <person name="Cannon S.B."/>
            <person name="Schlueter J."/>
            <person name="Ma J."/>
            <person name="Mitros T."/>
            <person name="Nelson W."/>
            <person name="Hyten D.L."/>
            <person name="Song Q."/>
            <person name="Thelen J.J."/>
            <person name="Cheng J."/>
            <person name="Xu D."/>
            <person name="Hellsten U."/>
            <person name="May G.D."/>
            <person name="Yu Y."/>
            <person name="Sakurai T."/>
            <person name="Umezawa T."/>
            <person name="Bhattacharyya M.K."/>
            <person name="Sandhu D."/>
            <person name="Valliyodan B."/>
            <person name="Lindquist E."/>
            <person name="Peto M."/>
            <person name="Grant D."/>
            <person name="Shu S."/>
            <person name="Goodstein D."/>
            <person name="Barry K."/>
            <person name="Futrell-Griggs M."/>
            <person name="Abernathy B."/>
            <person name="Du J."/>
            <person name="Tian Z."/>
            <person name="Zhu L."/>
            <person name="Gill N."/>
            <person name="Joshi T."/>
            <person name="Libault M."/>
            <person name="Sethuraman A."/>
            <person name="Zhang X.-C."/>
            <person name="Shinozaki K."/>
            <person name="Nguyen H.T."/>
            <person name="Wing R.A."/>
            <person name="Cregan P."/>
            <person name="Specht J."/>
            <person name="Grimwood J."/>
            <person name="Rokhsar D."/>
            <person name="Stacey G."/>
            <person name="Shoemaker R.C."/>
            <person name="Jackson S.A."/>
        </authorList>
    </citation>
    <scope>NUCLEOTIDE SEQUENCE</scope>
    <source>
        <strain evidence="3">cv. Williams 82</strain>
        <tissue evidence="2">Callus</tissue>
    </source>
</reference>
<dbReference type="Proteomes" id="UP000008827">
    <property type="component" value="Chromosome 5"/>
</dbReference>
<dbReference type="Pfam" id="PF26138">
    <property type="entry name" value="DUF8040"/>
    <property type="match status" value="1"/>
</dbReference>
<evidence type="ECO:0000259" key="1">
    <source>
        <dbReference type="Pfam" id="PF26138"/>
    </source>
</evidence>
<dbReference type="PANTHER" id="PTHR22930">
    <property type="match status" value="1"/>
</dbReference>
<feature type="domain" description="DUF8040" evidence="1">
    <location>
        <begin position="24"/>
        <end position="113"/>
    </location>
</feature>
<reference evidence="3" key="2">
    <citation type="submission" date="2018-02" db="UniProtKB">
        <authorList>
            <consortium name="EnsemblPlants"/>
        </authorList>
    </citation>
    <scope>IDENTIFICATION</scope>
    <source>
        <strain evidence="3">Williams 82</strain>
    </source>
</reference>
<organism evidence="2">
    <name type="scientific">Glycine max</name>
    <name type="common">Soybean</name>
    <name type="synonym">Glycine hispida</name>
    <dbReference type="NCBI Taxonomy" id="3847"/>
    <lineage>
        <taxon>Eukaryota</taxon>
        <taxon>Viridiplantae</taxon>
        <taxon>Streptophyta</taxon>
        <taxon>Embryophyta</taxon>
        <taxon>Tracheophyta</taxon>
        <taxon>Spermatophyta</taxon>
        <taxon>Magnoliopsida</taxon>
        <taxon>eudicotyledons</taxon>
        <taxon>Gunneridae</taxon>
        <taxon>Pentapetalae</taxon>
        <taxon>rosids</taxon>
        <taxon>fabids</taxon>
        <taxon>Fabales</taxon>
        <taxon>Fabaceae</taxon>
        <taxon>Papilionoideae</taxon>
        <taxon>50 kb inversion clade</taxon>
        <taxon>NPAAA clade</taxon>
        <taxon>indigoferoid/millettioid clade</taxon>
        <taxon>Phaseoleae</taxon>
        <taxon>Glycine</taxon>
        <taxon>Glycine subgen. Soja</taxon>
    </lineage>
</organism>
<evidence type="ECO:0000313" key="2">
    <source>
        <dbReference type="EMBL" id="KRH57947.1"/>
    </source>
</evidence>
<proteinExistence type="predicted"/>
<dbReference type="ExpressionAtlas" id="A0A0R0JZU2">
    <property type="expression patterns" value="differential"/>
</dbReference>
<name>A0A0R0JZU2_SOYBN</name>
<dbReference type="AlphaFoldDB" id="A0A0R0JZU2"/>
<evidence type="ECO:0000313" key="4">
    <source>
        <dbReference type="Proteomes" id="UP000008827"/>
    </source>
</evidence>
<keyword evidence="4" id="KW-1185">Reference proteome</keyword>
<reference evidence="2" key="3">
    <citation type="submission" date="2018-07" db="EMBL/GenBank/DDBJ databases">
        <title>WGS assembly of Glycine max.</title>
        <authorList>
            <person name="Schmutz J."/>
            <person name="Cannon S."/>
            <person name="Schlueter J."/>
            <person name="Ma J."/>
            <person name="Mitros T."/>
            <person name="Nelson W."/>
            <person name="Hyten D."/>
            <person name="Song Q."/>
            <person name="Thelen J."/>
            <person name="Cheng J."/>
            <person name="Xu D."/>
            <person name="Hellsten U."/>
            <person name="May G."/>
            <person name="Yu Y."/>
            <person name="Sakurai T."/>
            <person name="Umezawa T."/>
            <person name="Bhattacharyya M."/>
            <person name="Sandhu D."/>
            <person name="Valliyodan B."/>
            <person name="Lindquist E."/>
            <person name="Peto M."/>
            <person name="Grant D."/>
            <person name="Shu S."/>
            <person name="Goodstein D."/>
            <person name="Barry K."/>
            <person name="Futrell-Griggs M."/>
            <person name="Abernathy B."/>
            <person name="Du J."/>
            <person name="Tian Z."/>
            <person name="Zhu L."/>
            <person name="Gill N."/>
            <person name="Joshi T."/>
            <person name="Libault M."/>
            <person name="Sethuraman A."/>
            <person name="Zhang X."/>
            <person name="Shinozaki K."/>
            <person name="Nguyen H."/>
            <person name="Wing R."/>
            <person name="Cregan P."/>
            <person name="Specht J."/>
            <person name="Grimwood J."/>
            <person name="Rokhsar D."/>
            <person name="Stacey G."/>
            <person name="Shoemaker R."/>
            <person name="Jackson S."/>
        </authorList>
    </citation>
    <scope>NUCLEOTIDE SEQUENCE</scope>
    <source>
        <tissue evidence="2">Callus</tissue>
    </source>
</reference>
<protein>
    <recommendedName>
        <fullName evidence="1">DUF8040 domain-containing protein</fullName>
    </recommendedName>
</protein>
<dbReference type="InterPro" id="IPR058353">
    <property type="entry name" value="DUF8040"/>
</dbReference>
<dbReference type="InParanoid" id="A0A0R0JZU2"/>
<accession>A0A0R0JZU2</accession>
<dbReference type="PANTHER" id="PTHR22930:SF281">
    <property type="entry name" value="NUCLEASE"/>
    <property type="match status" value="1"/>
</dbReference>